<dbReference type="Pfam" id="PF06918">
    <property type="entry name" value="DUF1280"/>
    <property type="match status" value="1"/>
</dbReference>
<protein>
    <submittedName>
        <fullName evidence="1">Uncharacterized protein</fullName>
    </submittedName>
</protein>
<dbReference type="EnsemblMetazoa" id="CJA05075a.1">
    <property type="protein sequence ID" value="CJA05075a.1"/>
    <property type="gene ID" value="WBGene00124279"/>
</dbReference>
<dbReference type="AlphaFoldDB" id="A0A8R1HPM2"/>
<organism evidence="1 2">
    <name type="scientific">Caenorhabditis japonica</name>
    <dbReference type="NCBI Taxonomy" id="281687"/>
    <lineage>
        <taxon>Eukaryota</taxon>
        <taxon>Metazoa</taxon>
        <taxon>Ecdysozoa</taxon>
        <taxon>Nematoda</taxon>
        <taxon>Chromadorea</taxon>
        <taxon>Rhabditida</taxon>
        <taxon>Rhabditina</taxon>
        <taxon>Rhabditomorpha</taxon>
        <taxon>Rhabditoidea</taxon>
        <taxon>Rhabditidae</taxon>
        <taxon>Peloderinae</taxon>
        <taxon>Caenorhabditis</taxon>
    </lineage>
</organism>
<accession>A0A8R1HPM2</accession>
<evidence type="ECO:0000313" key="2">
    <source>
        <dbReference type="Proteomes" id="UP000005237"/>
    </source>
</evidence>
<dbReference type="PANTHER" id="PTHR31424">
    <property type="entry name" value="PROTEIN CBG23806"/>
    <property type="match status" value="1"/>
</dbReference>
<evidence type="ECO:0000313" key="1">
    <source>
        <dbReference type="EnsemblMetazoa" id="CJA05075a.1"/>
    </source>
</evidence>
<keyword evidence="2" id="KW-1185">Reference proteome</keyword>
<name>A0A8R1HPM2_CAEJA</name>
<sequence length="215" mass="24429">MKKGATTRQDYNDLLLNIIKKTASRDEFSVRLTPQETFALRSRIHLSDGDLKIMKSVFKKSLGFDVLSSRCSVAELRKKCDTSDNYDIVLLPKEKIAEQGNKEKVDTVRVTMKDVEKGISRRVEDLEKSNRLVGVEDQLTLCLSGDKGADETKLCLSIENVSNPNTPDNLMLVCLYEGHDNEEELQANAQDVLEQWNRLDKITYYSKDGIPLQKK</sequence>
<reference evidence="2" key="1">
    <citation type="submission" date="2010-08" db="EMBL/GenBank/DDBJ databases">
        <authorList>
            <consortium name="Caenorhabditis japonica Sequencing Consortium"/>
            <person name="Wilson R.K."/>
        </authorList>
    </citation>
    <scope>NUCLEOTIDE SEQUENCE [LARGE SCALE GENOMIC DNA]</scope>
    <source>
        <strain evidence="2">DF5081</strain>
    </source>
</reference>
<dbReference type="Proteomes" id="UP000005237">
    <property type="component" value="Unassembled WGS sequence"/>
</dbReference>
<proteinExistence type="predicted"/>
<dbReference type="PANTHER" id="PTHR31424:SF4">
    <property type="entry name" value="AUTOPHAGY-RELATED PROTEIN 14-RELATED"/>
    <property type="match status" value="1"/>
</dbReference>
<dbReference type="InterPro" id="IPR009689">
    <property type="entry name" value="DUF1280"/>
</dbReference>
<reference evidence="1" key="2">
    <citation type="submission" date="2022-06" db="UniProtKB">
        <authorList>
            <consortium name="EnsemblMetazoa"/>
        </authorList>
    </citation>
    <scope>IDENTIFICATION</scope>
    <source>
        <strain evidence="1">DF5081</strain>
    </source>
</reference>